<keyword evidence="3" id="KW-1185">Reference proteome</keyword>
<dbReference type="PROSITE" id="PS51257">
    <property type="entry name" value="PROKAR_LIPOPROTEIN"/>
    <property type="match status" value="1"/>
</dbReference>
<dbReference type="AlphaFoldDB" id="A0A517R376"/>
<feature type="compositionally biased region" description="Low complexity" evidence="1">
    <location>
        <begin position="267"/>
        <end position="277"/>
    </location>
</feature>
<accession>A0A517R376</accession>
<gene>
    <name evidence="2" type="ORF">Pan189_27270</name>
</gene>
<evidence type="ECO:0000313" key="3">
    <source>
        <dbReference type="Proteomes" id="UP000317318"/>
    </source>
</evidence>
<dbReference type="EMBL" id="CP036268">
    <property type="protein sequence ID" value="QDT38336.1"/>
    <property type="molecule type" value="Genomic_DNA"/>
</dbReference>
<dbReference type="OrthoDB" id="210895at2"/>
<sequence length="309" mass="34680">MPFDSRAIRFWLYALVLPTLVFVSGCGGSAEIEFVETKRLDEGLTNTDIKILQAVFGGLTDEERAALPEILAPRADWSADRTLPVKELYEEELTELVAVHSLERLAEAFPKSPSFERQVERTHRTREQVAALYASAGYALSRKYWGAVKPLDRLMQRAEDEMWELRNDERPFASLSPEARYRVLERAGWISVADRVEQLMVVAEQNVETVTEFEDELRKVLPGRFFADPLSPILPRLAVYGVPFEEDDPDRSDADLTWNSSDVVTNAQSASLNSNAATEVPASEKNSDDAEIEASSSAPIATNRENGRR</sequence>
<feature type="region of interest" description="Disordered" evidence="1">
    <location>
        <begin position="267"/>
        <end position="309"/>
    </location>
</feature>
<dbReference type="KEGG" id="svp:Pan189_27270"/>
<evidence type="ECO:0000313" key="2">
    <source>
        <dbReference type="EMBL" id="QDT38336.1"/>
    </source>
</evidence>
<protein>
    <submittedName>
        <fullName evidence="2">Uncharacterized protein</fullName>
    </submittedName>
</protein>
<reference evidence="2 3" key="1">
    <citation type="submission" date="2019-02" db="EMBL/GenBank/DDBJ databases">
        <title>Deep-cultivation of Planctomycetes and their phenomic and genomic characterization uncovers novel biology.</title>
        <authorList>
            <person name="Wiegand S."/>
            <person name="Jogler M."/>
            <person name="Boedeker C."/>
            <person name="Pinto D."/>
            <person name="Vollmers J."/>
            <person name="Rivas-Marin E."/>
            <person name="Kohn T."/>
            <person name="Peeters S.H."/>
            <person name="Heuer A."/>
            <person name="Rast P."/>
            <person name="Oberbeckmann S."/>
            <person name="Bunk B."/>
            <person name="Jeske O."/>
            <person name="Meyerdierks A."/>
            <person name="Storesund J.E."/>
            <person name="Kallscheuer N."/>
            <person name="Luecker S."/>
            <person name="Lage O.M."/>
            <person name="Pohl T."/>
            <person name="Merkel B.J."/>
            <person name="Hornburger P."/>
            <person name="Mueller R.-W."/>
            <person name="Bruemmer F."/>
            <person name="Labrenz M."/>
            <person name="Spormann A.M."/>
            <person name="Op den Camp H."/>
            <person name="Overmann J."/>
            <person name="Amann R."/>
            <person name="Jetten M.S.M."/>
            <person name="Mascher T."/>
            <person name="Medema M.H."/>
            <person name="Devos D.P."/>
            <person name="Kaster A.-K."/>
            <person name="Ovreas L."/>
            <person name="Rohde M."/>
            <person name="Galperin M.Y."/>
            <person name="Jogler C."/>
        </authorList>
    </citation>
    <scope>NUCLEOTIDE SEQUENCE [LARGE SCALE GENOMIC DNA]</scope>
    <source>
        <strain evidence="2 3">Pan189</strain>
    </source>
</reference>
<proteinExistence type="predicted"/>
<name>A0A517R376_9PLAN</name>
<dbReference type="RefSeq" id="WP_145364458.1">
    <property type="nucleotide sequence ID" value="NZ_CP036268.1"/>
</dbReference>
<evidence type="ECO:0000256" key="1">
    <source>
        <dbReference type="SAM" id="MobiDB-lite"/>
    </source>
</evidence>
<organism evidence="2 3">
    <name type="scientific">Stratiformator vulcanicus</name>
    <dbReference type="NCBI Taxonomy" id="2527980"/>
    <lineage>
        <taxon>Bacteria</taxon>
        <taxon>Pseudomonadati</taxon>
        <taxon>Planctomycetota</taxon>
        <taxon>Planctomycetia</taxon>
        <taxon>Planctomycetales</taxon>
        <taxon>Planctomycetaceae</taxon>
        <taxon>Stratiformator</taxon>
    </lineage>
</organism>
<dbReference type="Proteomes" id="UP000317318">
    <property type="component" value="Chromosome"/>
</dbReference>